<protein>
    <submittedName>
        <fullName evidence="2">Uncharacterized protein</fullName>
    </submittedName>
</protein>
<feature type="compositionally biased region" description="Pro residues" evidence="1">
    <location>
        <begin position="50"/>
        <end position="78"/>
    </location>
</feature>
<feature type="compositionally biased region" description="Basic and acidic residues" evidence="1">
    <location>
        <begin position="32"/>
        <end position="46"/>
    </location>
</feature>
<evidence type="ECO:0000313" key="3">
    <source>
        <dbReference type="Proteomes" id="UP001498398"/>
    </source>
</evidence>
<evidence type="ECO:0000256" key="1">
    <source>
        <dbReference type="SAM" id="MobiDB-lite"/>
    </source>
</evidence>
<organism evidence="2 3">
    <name type="scientific">Marasmiellus scandens</name>
    <dbReference type="NCBI Taxonomy" id="2682957"/>
    <lineage>
        <taxon>Eukaryota</taxon>
        <taxon>Fungi</taxon>
        <taxon>Dikarya</taxon>
        <taxon>Basidiomycota</taxon>
        <taxon>Agaricomycotina</taxon>
        <taxon>Agaricomycetes</taxon>
        <taxon>Agaricomycetidae</taxon>
        <taxon>Agaricales</taxon>
        <taxon>Marasmiineae</taxon>
        <taxon>Omphalotaceae</taxon>
        <taxon>Marasmiellus</taxon>
    </lineage>
</organism>
<feature type="region of interest" description="Disordered" evidence="1">
    <location>
        <begin position="32"/>
        <end position="158"/>
    </location>
</feature>
<comment type="caution">
    <text evidence="2">The sequence shown here is derived from an EMBL/GenBank/DDBJ whole genome shotgun (WGS) entry which is preliminary data.</text>
</comment>
<dbReference type="Proteomes" id="UP001498398">
    <property type="component" value="Unassembled WGS sequence"/>
</dbReference>
<gene>
    <name evidence="2" type="ORF">VKT23_016849</name>
</gene>
<dbReference type="EMBL" id="JBANRG010000066">
    <property type="protein sequence ID" value="KAK7440773.1"/>
    <property type="molecule type" value="Genomic_DNA"/>
</dbReference>
<evidence type="ECO:0000313" key="2">
    <source>
        <dbReference type="EMBL" id="KAK7440773.1"/>
    </source>
</evidence>
<reference evidence="2 3" key="1">
    <citation type="submission" date="2024-01" db="EMBL/GenBank/DDBJ databases">
        <title>A draft genome for the cacao thread blight pathogen Marasmiellus scandens.</title>
        <authorList>
            <person name="Baruah I.K."/>
            <person name="Leung J."/>
            <person name="Bukari Y."/>
            <person name="Amoako-Attah I."/>
            <person name="Meinhardt L.W."/>
            <person name="Bailey B.A."/>
            <person name="Cohen S.P."/>
        </authorList>
    </citation>
    <scope>NUCLEOTIDE SEQUENCE [LARGE SCALE GENOMIC DNA]</scope>
    <source>
        <strain evidence="2 3">GH-19</strain>
    </source>
</reference>
<name>A0ABR1IWY2_9AGAR</name>
<sequence>MWIDVDVRCSHCSPERQYTHLTERERNRLSARFPEYKARMEGRVDFSRIPTPPPPLPPPPPPPPPPQALPPRGPPPLYTPHLSSQMRLTPAAARNLSQPSAAGPSRVPRTRTRPQPYSSSRFSGSGNGSDPIDLDTTSRSCFSSQGAPSLSDNGINVDQGECDFVSLVGKGTSDDPLDLTGP</sequence>
<accession>A0ABR1IWY2</accession>
<keyword evidence="3" id="KW-1185">Reference proteome</keyword>
<proteinExistence type="predicted"/>
<feature type="compositionally biased region" description="Polar residues" evidence="1">
    <location>
        <begin position="135"/>
        <end position="156"/>
    </location>
</feature>